<dbReference type="AlphaFoldDB" id="A0A9X7ATP6"/>
<keyword evidence="1" id="KW-0175">Coiled coil</keyword>
<gene>
    <name evidence="2" type="ORF">COK72_02265</name>
</gene>
<dbReference type="Proteomes" id="UP000226106">
    <property type="component" value="Unassembled WGS sequence"/>
</dbReference>
<feature type="coiled-coil region" evidence="1">
    <location>
        <begin position="89"/>
        <end position="116"/>
    </location>
</feature>
<sequence>MSEAIKMIPIEIMAQGEQEVEDFKRIFGAFLSKGKEREGLIAQFKSKQMFIVKKMFDYNQLKSLKKDTTFDIYIHDFTKDCDVKDIWTMQETMKSLMDTKLDMKRLETEIKELQDEIIKRGWMRYW</sequence>
<evidence type="ECO:0000256" key="1">
    <source>
        <dbReference type="SAM" id="Coils"/>
    </source>
</evidence>
<comment type="caution">
    <text evidence="2">The sequence shown here is derived from an EMBL/GenBank/DDBJ whole genome shotgun (WGS) entry which is preliminary data.</text>
</comment>
<protein>
    <submittedName>
        <fullName evidence="2">Uncharacterized protein</fullName>
    </submittedName>
</protein>
<organism evidence="2 3">
    <name type="scientific">Bacillus thuringiensis</name>
    <dbReference type="NCBI Taxonomy" id="1428"/>
    <lineage>
        <taxon>Bacteria</taxon>
        <taxon>Bacillati</taxon>
        <taxon>Bacillota</taxon>
        <taxon>Bacilli</taxon>
        <taxon>Bacillales</taxon>
        <taxon>Bacillaceae</taxon>
        <taxon>Bacillus</taxon>
        <taxon>Bacillus cereus group</taxon>
    </lineage>
</organism>
<evidence type="ECO:0000313" key="2">
    <source>
        <dbReference type="EMBL" id="PFT50853.1"/>
    </source>
</evidence>
<dbReference type="RefSeq" id="WP_098640138.1">
    <property type="nucleotide sequence ID" value="NZ_NVCO01000007.1"/>
</dbReference>
<evidence type="ECO:0000313" key="3">
    <source>
        <dbReference type="Proteomes" id="UP000226106"/>
    </source>
</evidence>
<reference evidence="2 3" key="1">
    <citation type="submission" date="2017-09" db="EMBL/GenBank/DDBJ databases">
        <title>Large-scale bioinformatics analysis of Bacillus genomes uncovers conserved roles of natural products in bacterial physiology.</title>
        <authorList>
            <consortium name="Agbiome Team Llc"/>
            <person name="Bleich R.M."/>
            <person name="Grubbs K.J."/>
            <person name="Santa Maria K.C."/>
            <person name="Allen S.E."/>
            <person name="Farag S."/>
            <person name="Shank E.A."/>
            <person name="Bowers A."/>
        </authorList>
    </citation>
    <scope>NUCLEOTIDE SEQUENCE [LARGE SCALE GENOMIC DNA]</scope>
    <source>
        <strain evidence="2 3">AFS065400</strain>
    </source>
</reference>
<proteinExistence type="predicted"/>
<name>A0A9X7ATP6_BACTU</name>
<accession>A0A9X7ATP6</accession>
<dbReference type="EMBL" id="NVCO01000007">
    <property type="protein sequence ID" value="PFT50853.1"/>
    <property type="molecule type" value="Genomic_DNA"/>
</dbReference>